<protein>
    <submittedName>
        <fullName evidence="2">Uncharacterized protein</fullName>
    </submittedName>
</protein>
<dbReference type="EMBL" id="JACVVK020000306">
    <property type="protein sequence ID" value="KAK7479280.1"/>
    <property type="molecule type" value="Genomic_DNA"/>
</dbReference>
<comment type="caution">
    <text evidence="2">The sequence shown here is derived from an EMBL/GenBank/DDBJ whole genome shotgun (WGS) entry which is preliminary data.</text>
</comment>
<gene>
    <name evidence="2" type="ORF">BaRGS_00029450</name>
</gene>
<evidence type="ECO:0000313" key="3">
    <source>
        <dbReference type="Proteomes" id="UP001519460"/>
    </source>
</evidence>
<evidence type="ECO:0000313" key="2">
    <source>
        <dbReference type="EMBL" id="KAK7479280.1"/>
    </source>
</evidence>
<evidence type="ECO:0000256" key="1">
    <source>
        <dbReference type="SAM" id="MobiDB-lite"/>
    </source>
</evidence>
<organism evidence="2 3">
    <name type="scientific">Batillaria attramentaria</name>
    <dbReference type="NCBI Taxonomy" id="370345"/>
    <lineage>
        <taxon>Eukaryota</taxon>
        <taxon>Metazoa</taxon>
        <taxon>Spiralia</taxon>
        <taxon>Lophotrochozoa</taxon>
        <taxon>Mollusca</taxon>
        <taxon>Gastropoda</taxon>
        <taxon>Caenogastropoda</taxon>
        <taxon>Sorbeoconcha</taxon>
        <taxon>Cerithioidea</taxon>
        <taxon>Batillariidae</taxon>
        <taxon>Batillaria</taxon>
    </lineage>
</organism>
<dbReference type="Proteomes" id="UP001519460">
    <property type="component" value="Unassembled WGS sequence"/>
</dbReference>
<sequence>MTRRRARNRGNRARNPGNPTSLLGPEMVEQGREKDMERRAHPALINVREERVFELQLDNLGDYGIVLRNDKRLNQFRKSHQQCELKFIGVTEPFHDDIG</sequence>
<proteinExistence type="predicted"/>
<reference evidence="2 3" key="1">
    <citation type="journal article" date="2023" name="Sci. Data">
        <title>Genome assembly of the Korean intertidal mud-creeper Batillaria attramentaria.</title>
        <authorList>
            <person name="Patra A.K."/>
            <person name="Ho P.T."/>
            <person name="Jun S."/>
            <person name="Lee S.J."/>
            <person name="Kim Y."/>
            <person name="Won Y.J."/>
        </authorList>
    </citation>
    <scope>NUCLEOTIDE SEQUENCE [LARGE SCALE GENOMIC DNA]</scope>
    <source>
        <strain evidence="2">Wonlab-2016</strain>
    </source>
</reference>
<dbReference type="AlphaFoldDB" id="A0ABD0JXB0"/>
<accession>A0ABD0JXB0</accession>
<feature type="compositionally biased region" description="Basic residues" evidence="1">
    <location>
        <begin position="1"/>
        <end position="12"/>
    </location>
</feature>
<name>A0ABD0JXB0_9CAEN</name>
<keyword evidence="3" id="KW-1185">Reference proteome</keyword>
<feature type="region of interest" description="Disordered" evidence="1">
    <location>
        <begin position="1"/>
        <end position="36"/>
    </location>
</feature>